<dbReference type="EMBL" id="RZIJ01000052">
    <property type="protein sequence ID" value="RUQ60603.1"/>
    <property type="molecule type" value="Genomic_DNA"/>
</dbReference>
<name>A0A433IZD9_9PROT</name>
<dbReference type="RefSeq" id="WP_127005081.1">
    <property type="nucleotide sequence ID" value="NZ_CP173192.1"/>
</dbReference>
<dbReference type="Proteomes" id="UP000280346">
    <property type="component" value="Unassembled WGS sequence"/>
</dbReference>
<evidence type="ECO:0000313" key="2">
    <source>
        <dbReference type="Proteomes" id="UP000280346"/>
    </source>
</evidence>
<sequence length="285" mass="31295">MAKPLHVLWKKPSDTGAYSGGAWVAGGGLALANLTTQDVQEVARSTNTAEASTWWRIDLGRLTPLSMFALLNHNGSTLARRRHIVTNSPDNSGPAVYDTGFERMRVPTVVWGAEAFGAFPFDGVDADAYPGGTIDLHIAPEPVYGRYLFTQISDTDNPAGYLQAGRFMAGEAWAHRYKYGLTVKTADPSVVKRTRGGMRLVRQLPRYRTVSVTFEHMLARDAYGTGFEIDRQLGKSGDFLLVCDPDEDPTLRFRRAVYAALTDTVGITTTSLGRYGWAINAEELI</sequence>
<comment type="caution">
    <text evidence="1">The sequence shown here is derived from an EMBL/GenBank/DDBJ whole genome shotgun (WGS) entry which is preliminary data.</text>
</comment>
<evidence type="ECO:0000313" key="1">
    <source>
        <dbReference type="EMBL" id="RUQ60603.1"/>
    </source>
</evidence>
<proteinExistence type="predicted"/>
<keyword evidence="2" id="KW-1185">Reference proteome</keyword>
<dbReference type="AlphaFoldDB" id="A0A433IZD9"/>
<accession>A0A433IZD9</accession>
<organism evidence="1 2">
    <name type="scientific">Azospirillum doebereinerae</name>
    <dbReference type="NCBI Taxonomy" id="92933"/>
    <lineage>
        <taxon>Bacteria</taxon>
        <taxon>Pseudomonadati</taxon>
        <taxon>Pseudomonadota</taxon>
        <taxon>Alphaproteobacteria</taxon>
        <taxon>Rhodospirillales</taxon>
        <taxon>Azospirillaceae</taxon>
        <taxon>Azospirillum</taxon>
    </lineage>
</organism>
<reference evidence="1 2" key="1">
    <citation type="submission" date="2018-12" db="EMBL/GenBank/DDBJ databases">
        <authorList>
            <person name="Yang Y."/>
        </authorList>
    </citation>
    <scope>NUCLEOTIDE SEQUENCE [LARGE SCALE GENOMIC DNA]</scope>
    <source>
        <strain evidence="1 2">GSF71</strain>
    </source>
</reference>
<protein>
    <submittedName>
        <fullName evidence="1">Uncharacterized protein</fullName>
    </submittedName>
</protein>
<dbReference type="OrthoDB" id="977800at2"/>
<gene>
    <name evidence="1" type="ORF">EJ913_30440</name>
</gene>